<proteinExistence type="predicted"/>
<dbReference type="EMBL" id="KN824278">
    <property type="protein sequence ID" value="KIM33473.1"/>
    <property type="molecule type" value="Genomic_DNA"/>
</dbReference>
<gene>
    <name evidence="2" type="ORF">M408DRAFT_154898</name>
</gene>
<feature type="region of interest" description="Disordered" evidence="1">
    <location>
        <begin position="295"/>
        <end position="341"/>
    </location>
</feature>
<sequence>MGYLASLDDQSAELDLDVEMLQNTPDLNPVRTTMQTLHKGKTTDQEAHDEDLQEDSSMVHGMVPDEGFGHLSGDSMDDDAESSVAFNPYDLDKLGPPKSSLENTIPSSTLFFIRSTLQGEQGGAVIFAKCKVSAVHSSQHGTEHPDAKIIVEIDPASIRAKIDNFGESPTQRDRLGTKVHLLQSSVVWDDDETVLGRDAGLVERLDESQDVRSLHRYSLEVQLAARQALAAGQPYVIVVQTLSLLRASDSRMLDSWMVIWVVQTSSRHTRLELMHFSNVRGSRKPNTRHMMVSIESSDASGSSESSPSPTFHATSISSSNQITLSSKHSSPQTSQSPVLAMQESAPLVSPPFDAAIVEPVNMTQESSFRYNLSPTLMTPKIPGTTDVQTPCVPTICVDHNIGSHSPDDFPESHMRGDMPQIEQFVTGLPQQPTTELPMSQQEYFGASRFRSYTPAMQQPGSMSPIPSNRIPQPSAPQFYESNGIARRASASRASIIVPRPTYGEHHQRIENSSTLPLTAEWVRVQNRLEDNHQPYMYHHMHPQDAHTSPYHHAQHIYADEMQDSISPISATSTSSLAQYRFDNHGHAVTEHESYSIANVQPRYNRRLSESSSWEADSYGLGGYHAFSTPSHSFTPGIHIPPTPYRPGRYMFPQDSFRPDEVMMPMGIYLPPTDYYPHHPSDVEHVQPQPMAYPTPHDVYVTHPRPFPSHGVNP</sequence>
<dbReference type="AlphaFoldDB" id="A0A0C2X5S5"/>
<accession>A0A0C2X5S5</accession>
<protein>
    <submittedName>
        <fullName evidence="2">Uncharacterized protein</fullName>
    </submittedName>
</protein>
<name>A0A0C2X5S5_SERVB</name>
<dbReference type="Proteomes" id="UP000054097">
    <property type="component" value="Unassembled WGS sequence"/>
</dbReference>
<reference evidence="3" key="2">
    <citation type="submission" date="2015-01" db="EMBL/GenBank/DDBJ databases">
        <title>Evolutionary Origins and Diversification of the Mycorrhizal Mutualists.</title>
        <authorList>
            <consortium name="DOE Joint Genome Institute"/>
            <consortium name="Mycorrhizal Genomics Consortium"/>
            <person name="Kohler A."/>
            <person name="Kuo A."/>
            <person name="Nagy L.G."/>
            <person name="Floudas D."/>
            <person name="Copeland A."/>
            <person name="Barry K.W."/>
            <person name="Cichocki N."/>
            <person name="Veneault-Fourrey C."/>
            <person name="LaButti K."/>
            <person name="Lindquist E.A."/>
            <person name="Lipzen A."/>
            <person name="Lundell T."/>
            <person name="Morin E."/>
            <person name="Murat C."/>
            <person name="Riley R."/>
            <person name="Ohm R."/>
            <person name="Sun H."/>
            <person name="Tunlid A."/>
            <person name="Henrissat B."/>
            <person name="Grigoriev I.V."/>
            <person name="Hibbett D.S."/>
            <person name="Martin F."/>
        </authorList>
    </citation>
    <scope>NUCLEOTIDE SEQUENCE [LARGE SCALE GENOMIC DNA]</scope>
    <source>
        <strain evidence="3">MAFF 305830</strain>
    </source>
</reference>
<feature type="region of interest" description="Disordered" evidence="1">
    <location>
        <begin position="37"/>
        <end position="83"/>
    </location>
</feature>
<feature type="compositionally biased region" description="Low complexity" evidence="1">
    <location>
        <begin position="295"/>
        <end position="337"/>
    </location>
</feature>
<reference evidence="2 3" key="1">
    <citation type="submission" date="2014-04" db="EMBL/GenBank/DDBJ databases">
        <authorList>
            <consortium name="DOE Joint Genome Institute"/>
            <person name="Kuo A."/>
            <person name="Zuccaro A."/>
            <person name="Kohler A."/>
            <person name="Nagy L.G."/>
            <person name="Floudas D."/>
            <person name="Copeland A."/>
            <person name="Barry K.W."/>
            <person name="Cichocki N."/>
            <person name="Veneault-Fourrey C."/>
            <person name="LaButti K."/>
            <person name="Lindquist E.A."/>
            <person name="Lipzen A."/>
            <person name="Lundell T."/>
            <person name="Morin E."/>
            <person name="Murat C."/>
            <person name="Sun H."/>
            <person name="Tunlid A."/>
            <person name="Henrissat B."/>
            <person name="Grigoriev I.V."/>
            <person name="Hibbett D.S."/>
            <person name="Martin F."/>
            <person name="Nordberg H.P."/>
            <person name="Cantor M.N."/>
            <person name="Hua S.X."/>
        </authorList>
    </citation>
    <scope>NUCLEOTIDE SEQUENCE [LARGE SCALE GENOMIC DNA]</scope>
    <source>
        <strain evidence="2 3">MAFF 305830</strain>
    </source>
</reference>
<dbReference type="HOGENOM" id="CLU_387407_0_0_1"/>
<organism evidence="2 3">
    <name type="scientific">Serendipita vermifera MAFF 305830</name>
    <dbReference type="NCBI Taxonomy" id="933852"/>
    <lineage>
        <taxon>Eukaryota</taxon>
        <taxon>Fungi</taxon>
        <taxon>Dikarya</taxon>
        <taxon>Basidiomycota</taxon>
        <taxon>Agaricomycotina</taxon>
        <taxon>Agaricomycetes</taxon>
        <taxon>Sebacinales</taxon>
        <taxon>Serendipitaceae</taxon>
        <taxon>Serendipita</taxon>
    </lineage>
</organism>
<evidence type="ECO:0000313" key="3">
    <source>
        <dbReference type="Proteomes" id="UP000054097"/>
    </source>
</evidence>
<dbReference type="STRING" id="933852.A0A0C2X5S5"/>
<evidence type="ECO:0000313" key="2">
    <source>
        <dbReference type="EMBL" id="KIM33473.1"/>
    </source>
</evidence>
<evidence type="ECO:0000256" key="1">
    <source>
        <dbReference type="SAM" id="MobiDB-lite"/>
    </source>
</evidence>
<keyword evidence="3" id="KW-1185">Reference proteome</keyword>
<dbReference type="OrthoDB" id="3270981at2759"/>